<feature type="compositionally biased region" description="Basic and acidic residues" evidence="1">
    <location>
        <begin position="170"/>
        <end position="187"/>
    </location>
</feature>
<feature type="compositionally biased region" description="Basic and acidic residues" evidence="1">
    <location>
        <begin position="150"/>
        <end position="161"/>
    </location>
</feature>
<sequence length="187" mass="21437">MKVLKNCLYDAERVKMNTAFQDSTSQITERVKMNVIECMLKKAAEYFAYGTKRVHINMKVLKNCLYDAERLNIPNNPGGTKERTDESCMQMRAVPSLYRDSRRGPATLSRNNSPLLLVLLRFITVRLVSWAIGGINNAEHDSMYKETRKMLTSHSKDKDPVPRSLITTRTGKDTHLQDDKNRLPSTK</sequence>
<dbReference type="AlphaFoldDB" id="A0AAV6U8Q4"/>
<evidence type="ECO:0000313" key="2">
    <source>
        <dbReference type="EMBL" id="KAG8180437.1"/>
    </source>
</evidence>
<evidence type="ECO:0000256" key="1">
    <source>
        <dbReference type="SAM" id="MobiDB-lite"/>
    </source>
</evidence>
<name>A0AAV6U8Q4_9ARAC</name>
<dbReference type="EMBL" id="JAFNEN010000564">
    <property type="protein sequence ID" value="KAG8180437.1"/>
    <property type="molecule type" value="Genomic_DNA"/>
</dbReference>
<organism evidence="2 3">
    <name type="scientific">Oedothorax gibbosus</name>
    <dbReference type="NCBI Taxonomy" id="931172"/>
    <lineage>
        <taxon>Eukaryota</taxon>
        <taxon>Metazoa</taxon>
        <taxon>Ecdysozoa</taxon>
        <taxon>Arthropoda</taxon>
        <taxon>Chelicerata</taxon>
        <taxon>Arachnida</taxon>
        <taxon>Araneae</taxon>
        <taxon>Araneomorphae</taxon>
        <taxon>Entelegynae</taxon>
        <taxon>Araneoidea</taxon>
        <taxon>Linyphiidae</taxon>
        <taxon>Erigoninae</taxon>
        <taxon>Oedothorax</taxon>
    </lineage>
</organism>
<reference evidence="2 3" key="1">
    <citation type="journal article" date="2022" name="Nat. Ecol. Evol.">
        <title>A masculinizing supergene underlies an exaggerated male reproductive morph in a spider.</title>
        <authorList>
            <person name="Hendrickx F."/>
            <person name="De Corte Z."/>
            <person name="Sonet G."/>
            <person name="Van Belleghem S.M."/>
            <person name="Kostlbacher S."/>
            <person name="Vangestel C."/>
        </authorList>
    </citation>
    <scope>NUCLEOTIDE SEQUENCE [LARGE SCALE GENOMIC DNA]</scope>
    <source>
        <strain evidence="2">W744_W776</strain>
    </source>
</reference>
<gene>
    <name evidence="2" type="ORF">JTE90_022783</name>
</gene>
<keyword evidence="3" id="KW-1185">Reference proteome</keyword>
<comment type="caution">
    <text evidence="2">The sequence shown here is derived from an EMBL/GenBank/DDBJ whole genome shotgun (WGS) entry which is preliminary data.</text>
</comment>
<accession>A0AAV6U8Q4</accession>
<protein>
    <submittedName>
        <fullName evidence="2">Uncharacterized protein</fullName>
    </submittedName>
</protein>
<evidence type="ECO:0000313" key="3">
    <source>
        <dbReference type="Proteomes" id="UP000827092"/>
    </source>
</evidence>
<feature type="region of interest" description="Disordered" evidence="1">
    <location>
        <begin position="150"/>
        <end position="187"/>
    </location>
</feature>
<proteinExistence type="predicted"/>
<dbReference type="Proteomes" id="UP000827092">
    <property type="component" value="Unassembled WGS sequence"/>
</dbReference>